<feature type="region of interest" description="Disordered" evidence="1">
    <location>
        <begin position="326"/>
        <end position="702"/>
    </location>
</feature>
<proteinExistence type="predicted"/>
<dbReference type="RefSeq" id="XP_067545281.1">
    <property type="nucleotide sequence ID" value="XM_067687573.1"/>
</dbReference>
<feature type="compositionally biased region" description="Low complexity" evidence="1">
    <location>
        <begin position="611"/>
        <end position="624"/>
    </location>
</feature>
<evidence type="ECO:0000313" key="3">
    <source>
        <dbReference type="Proteomes" id="UP000185944"/>
    </source>
</evidence>
<organism evidence="2 3">
    <name type="scientific">Nematocida displodere</name>
    <dbReference type="NCBI Taxonomy" id="1805483"/>
    <lineage>
        <taxon>Eukaryota</taxon>
        <taxon>Fungi</taxon>
        <taxon>Fungi incertae sedis</taxon>
        <taxon>Microsporidia</taxon>
        <taxon>Nematocida</taxon>
    </lineage>
</organism>
<feature type="compositionally biased region" description="Polar residues" evidence="1">
    <location>
        <begin position="520"/>
        <end position="553"/>
    </location>
</feature>
<dbReference type="AlphaFoldDB" id="A0A177EJX8"/>
<evidence type="ECO:0000256" key="1">
    <source>
        <dbReference type="SAM" id="MobiDB-lite"/>
    </source>
</evidence>
<dbReference type="GeneID" id="93646505"/>
<feature type="compositionally biased region" description="Pro residues" evidence="1">
    <location>
        <begin position="349"/>
        <end position="395"/>
    </location>
</feature>
<feature type="compositionally biased region" description="Low complexity" evidence="1">
    <location>
        <begin position="581"/>
        <end position="601"/>
    </location>
</feature>
<sequence>MNTQTKISLQIIAILGILLTKLQINLLEPNNLAIAKIPAPPARSRRVFPLTKLMIDKRLAYTRLMNRWNITHLGEMRLEFNSSTQKKASVSKEFMKTMKQWSKQVQELALLEEVADKHLYYSKNELNIQDIEEFKRNMASNSTEYGACYIILTLLWQVDPASYTVIKHNKTYINLDSLEANGHLAYLNLMIEEMKNVFGGDSPLYKNYTEYPVVLSSVEYLATKIKDQPRHMSLKSFLICSRMFKTFSIYSNSHRPTYSLITKAINIPKAFTGAKAPEKSTPVPRNALPSTSTPSTPAYRPRSRPCTKEDACNNVRGKDFVSITATAPKIPHSPPATPEPKQKPKALPDFPPLPLPDFPPLTLPGLPAPVPAPEDTPIPISMPNPEDTPMPMPMPDPEDTLHTESEHGSLELVTNQELPAAENKPKGFLKKYFRRKEKKEIQPPTSPNDLTQDSSSISSKVKSLFHKKAPQTQLPEQKPHKATSPTPSPTPSVRAEVIRENLAGATLSNAIPTKAPKPGTNPTTGTAVPNPTTDSVRNTETDTTVASPNTETDTIVPKTDTETKTDTAPNTETDTVPMINETKTNTAPNTDTTAPNTETDTVPMINETKTDTAPNTDTDNALNTGKTPNTDTDSAPNTDTTDHNTDTDSAPTINEAKPDTNPNPNTDTTTVPNTDTTTVPNTDTNPNPNTDTTTAPNTDSIPMAYPVPRTQALTRTLTL</sequence>
<feature type="compositionally biased region" description="Basic and acidic residues" evidence="1">
    <location>
        <begin position="399"/>
        <end position="409"/>
    </location>
</feature>
<keyword evidence="3" id="KW-1185">Reference proteome</keyword>
<protein>
    <submittedName>
        <fullName evidence="2">Uncharacterized protein</fullName>
    </submittedName>
</protein>
<feature type="compositionally biased region" description="Low complexity" evidence="1">
    <location>
        <begin position="659"/>
        <end position="699"/>
    </location>
</feature>
<evidence type="ECO:0000313" key="2">
    <source>
        <dbReference type="EMBL" id="OAG31680.1"/>
    </source>
</evidence>
<feature type="region of interest" description="Disordered" evidence="1">
    <location>
        <begin position="274"/>
        <end position="313"/>
    </location>
</feature>
<name>A0A177EJX8_9MICR</name>
<dbReference type="STRING" id="1805483.A0A177EJX8"/>
<accession>A0A177EJX8</accession>
<feature type="compositionally biased region" description="Polar residues" evidence="1">
    <location>
        <begin position="625"/>
        <end position="636"/>
    </location>
</feature>
<comment type="caution">
    <text evidence="2">The sequence shown here is derived from an EMBL/GenBank/DDBJ whole genome shotgun (WGS) entry which is preliminary data.</text>
</comment>
<dbReference type="EMBL" id="LTDL01000014">
    <property type="protein sequence ID" value="OAG31680.1"/>
    <property type="molecule type" value="Genomic_DNA"/>
</dbReference>
<dbReference type="Proteomes" id="UP000185944">
    <property type="component" value="Unassembled WGS sequence"/>
</dbReference>
<feature type="compositionally biased region" description="Basic residues" evidence="1">
    <location>
        <begin position="427"/>
        <end position="437"/>
    </location>
</feature>
<dbReference type="VEuPathDB" id="MicrosporidiaDB:NEDG_00155"/>
<gene>
    <name evidence="2" type="ORF">NEDG_00155</name>
</gene>
<reference evidence="2 3" key="1">
    <citation type="submission" date="2016-02" db="EMBL/GenBank/DDBJ databases">
        <title>Discovery of a natural microsporidian pathogen with a broad tissue tropism in Caenorhabditis elegans.</title>
        <authorList>
            <person name="Luallen R.J."/>
            <person name="Reinke A.W."/>
            <person name="Tong L."/>
            <person name="Botts M.R."/>
            <person name="Felix M.-A."/>
            <person name="Troemel E.R."/>
        </authorList>
    </citation>
    <scope>NUCLEOTIDE SEQUENCE [LARGE SCALE GENOMIC DNA]</scope>
    <source>
        <strain evidence="2 3">JUm2807</strain>
    </source>
</reference>